<protein>
    <submittedName>
        <fullName evidence="4">PPE family protein</fullName>
    </submittedName>
</protein>
<proteinExistence type="inferred from homology"/>
<accession>A0A7I7Z303</accession>
<gene>
    <name evidence="4" type="primary">PPE15_3</name>
    <name evidence="4" type="ORF">MPRM_55300</name>
</gene>
<dbReference type="OrthoDB" id="4753710at2"/>
<evidence type="ECO:0000259" key="2">
    <source>
        <dbReference type="Pfam" id="PF00823"/>
    </source>
</evidence>
<dbReference type="AlphaFoldDB" id="A0A7I7Z303"/>
<feature type="domain" description="PPE" evidence="2">
    <location>
        <begin position="4"/>
        <end position="164"/>
    </location>
</feature>
<feature type="domain" description="PPE family C-terminal" evidence="3">
    <location>
        <begin position="316"/>
        <end position="398"/>
    </location>
</feature>
<dbReference type="InterPro" id="IPR000030">
    <property type="entry name" value="PPE_dom"/>
</dbReference>
<dbReference type="EMBL" id="AP022614">
    <property type="protein sequence ID" value="BBZ48249.1"/>
    <property type="molecule type" value="Genomic_DNA"/>
</dbReference>
<dbReference type="InterPro" id="IPR038332">
    <property type="entry name" value="PPE_sf"/>
</dbReference>
<organism evidence="4 5">
    <name type="scientific">Mycobacterium parmense</name>
    <dbReference type="NCBI Taxonomy" id="185642"/>
    <lineage>
        <taxon>Bacteria</taxon>
        <taxon>Bacillati</taxon>
        <taxon>Actinomycetota</taxon>
        <taxon>Actinomycetes</taxon>
        <taxon>Mycobacteriales</taxon>
        <taxon>Mycobacteriaceae</taxon>
        <taxon>Mycobacterium</taxon>
        <taxon>Mycobacterium simiae complex</taxon>
    </lineage>
</organism>
<dbReference type="PANTHER" id="PTHR46766">
    <property type="entry name" value="GLUTAMINE-RICH PROTEIN 2"/>
    <property type="match status" value="1"/>
</dbReference>
<evidence type="ECO:0000259" key="3">
    <source>
        <dbReference type="Pfam" id="PF12484"/>
    </source>
</evidence>
<dbReference type="SUPFAM" id="SSF140459">
    <property type="entry name" value="PE/PPE dimer-like"/>
    <property type="match status" value="1"/>
</dbReference>
<dbReference type="Gene3D" id="1.20.1260.20">
    <property type="entry name" value="PPE superfamily"/>
    <property type="match status" value="1"/>
</dbReference>
<evidence type="ECO:0000256" key="1">
    <source>
        <dbReference type="ARBA" id="ARBA00010652"/>
    </source>
</evidence>
<reference evidence="4 5" key="1">
    <citation type="journal article" date="2019" name="Emerg. Microbes Infect.">
        <title>Comprehensive subspecies identification of 175 nontuberculous mycobacteria species based on 7547 genomic profiles.</title>
        <authorList>
            <person name="Matsumoto Y."/>
            <person name="Kinjo T."/>
            <person name="Motooka D."/>
            <person name="Nabeya D."/>
            <person name="Jung N."/>
            <person name="Uechi K."/>
            <person name="Horii T."/>
            <person name="Iida T."/>
            <person name="Fujita J."/>
            <person name="Nakamura S."/>
        </authorList>
    </citation>
    <scope>NUCLEOTIDE SEQUENCE [LARGE SCALE GENOMIC DNA]</scope>
    <source>
        <strain evidence="4 5">JCM 14742</strain>
    </source>
</reference>
<dbReference type="PANTHER" id="PTHR46766:SF1">
    <property type="entry name" value="GLUTAMINE-RICH PROTEIN 2"/>
    <property type="match status" value="1"/>
</dbReference>
<dbReference type="Pfam" id="PF00823">
    <property type="entry name" value="PPE"/>
    <property type="match status" value="1"/>
</dbReference>
<dbReference type="RefSeq" id="WP_085269441.1">
    <property type="nucleotide sequence ID" value="NZ_AP022614.1"/>
</dbReference>
<name>A0A7I7Z303_9MYCO</name>
<dbReference type="Proteomes" id="UP000467105">
    <property type="component" value="Chromosome"/>
</dbReference>
<dbReference type="FunFam" id="1.20.1260.20:FF:000001">
    <property type="entry name" value="PPE family protein PPE41"/>
    <property type="match status" value="1"/>
</dbReference>
<comment type="similarity">
    <text evidence="1">Belongs to the mycobacterial PPE family.</text>
</comment>
<dbReference type="Pfam" id="PF12484">
    <property type="entry name" value="PPE-SVP"/>
    <property type="match status" value="1"/>
</dbReference>
<evidence type="ECO:0000313" key="4">
    <source>
        <dbReference type="EMBL" id="BBZ48249.1"/>
    </source>
</evidence>
<keyword evidence="5" id="KW-1185">Reference proteome</keyword>
<sequence length="402" mass="38904">MAFDFAALPPEVNSAMMYTGAGSGPLMAAASAWSNLAAELSTTATSWDSIVANLTSQQWTGVGSTAAAAASQPYVGWLTTTAAAAEQAAAQASASAAAYEAAFAAIVPPPMIAANRATLAALVATNFLGINTPAIMATEAQYAEMWVQDAVTMITYQAAATAASVLQPLTPASPTSSPAAAATQGTAVSAAYANATASPAASGLSGLIGNLTSIFDGGTVQTFGTGFFNSLPAPVQSLLTSLDGFGGTLLNFNAVQQVGVTAAWWVGNTIPTAVSLGHTLAAAAPAAAASDVTPLAGGAAIGEGALVNSVSGGGASAALGEAGSIGGLSVPAGWSAATPAVEVSSTAPLAGSGWTVASDAAEPVTAMPGMPGMAGVAKGAGAYGAGPRYGFKPIVMPKQVVV</sequence>
<dbReference type="InterPro" id="IPR022171">
    <property type="entry name" value="PPE_C"/>
</dbReference>
<dbReference type="GO" id="GO:0052572">
    <property type="term" value="P:response to host immune response"/>
    <property type="evidence" value="ECO:0007669"/>
    <property type="project" value="TreeGrafter"/>
</dbReference>
<evidence type="ECO:0000313" key="5">
    <source>
        <dbReference type="Proteomes" id="UP000467105"/>
    </source>
</evidence>